<comment type="caution">
    <text evidence="8">The sequence shown here is derived from an EMBL/GenBank/DDBJ whole genome shotgun (WGS) entry which is preliminary data.</text>
</comment>
<dbReference type="InterPro" id="IPR027417">
    <property type="entry name" value="P-loop_NTPase"/>
</dbReference>
<dbReference type="GO" id="GO:0005694">
    <property type="term" value="C:chromosome"/>
    <property type="evidence" value="ECO:0007669"/>
    <property type="project" value="TreeGrafter"/>
</dbReference>
<keyword evidence="2" id="KW-0238">DNA-binding</keyword>
<dbReference type="GO" id="GO:0000724">
    <property type="term" value="P:double-strand break repair via homologous recombination"/>
    <property type="evidence" value="ECO:0007669"/>
    <property type="project" value="TreeGrafter"/>
</dbReference>
<evidence type="ECO:0000259" key="7">
    <source>
        <dbReference type="PROSITE" id="PS51194"/>
    </source>
</evidence>
<evidence type="ECO:0000256" key="5">
    <source>
        <dbReference type="ARBA" id="ARBA00034808"/>
    </source>
</evidence>
<evidence type="ECO:0000313" key="9">
    <source>
        <dbReference type="Proteomes" id="UP000596742"/>
    </source>
</evidence>
<dbReference type="InterPro" id="IPR001650">
    <property type="entry name" value="Helicase_C-like"/>
</dbReference>
<evidence type="ECO:0000256" key="1">
    <source>
        <dbReference type="ARBA" id="ARBA00005446"/>
    </source>
</evidence>
<comment type="catalytic activity">
    <reaction evidence="4">
        <text>Couples ATP hydrolysis with the unwinding of duplex DNA by translocating in the 3'-5' direction.</text>
        <dbReference type="EC" id="5.6.2.4"/>
    </reaction>
</comment>
<evidence type="ECO:0000256" key="2">
    <source>
        <dbReference type="ARBA" id="ARBA00023125"/>
    </source>
</evidence>
<proteinExistence type="inferred from homology"/>
<dbReference type="EMBL" id="UYJE01006064">
    <property type="protein sequence ID" value="VDI42666.1"/>
    <property type="molecule type" value="Genomic_DNA"/>
</dbReference>
<dbReference type="GO" id="GO:0043138">
    <property type="term" value="F:3'-5' DNA helicase activity"/>
    <property type="evidence" value="ECO:0007669"/>
    <property type="project" value="UniProtKB-EC"/>
</dbReference>
<keyword evidence="3" id="KW-0413">Isomerase</keyword>
<accession>A0A8B6F2M5</accession>
<dbReference type="AlphaFoldDB" id="A0A8B6F2M5"/>
<dbReference type="CDD" id="cd18785">
    <property type="entry name" value="SF2_C"/>
    <property type="match status" value="1"/>
</dbReference>
<evidence type="ECO:0000256" key="6">
    <source>
        <dbReference type="ARBA" id="ARBA00044566"/>
    </source>
</evidence>
<dbReference type="OrthoDB" id="5982332at2759"/>
<evidence type="ECO:0000256" key="3">
    <source>
        <dbReference type="ARBA" id="ARBA00023235"/>
    </source>
</evidence>
<dbReference type="Pfam" id="PF00271">
    <property type="entry name" value="Helicase_C"/>
    <property type="match status" value="1"/>
</dbReference>
<gene>
    <name evidence="8" type="ORF">MGAL_10B005463</name>
</gene>
<dbReference type="Proteomes" id="UP000596742">
    <property type="component" value="Unassembled WGS sequence"/>
</dbReference>
<dbReference type="EC" id="5.6.2.4" evidence="5"/>
<organism evidence="8 9">
    <name type="scientific">Mytilus galloprovincialis</name>
    <name type="common">Mediterranean mussel</name>
    <dbReference type="NCBI Taxonomy" id="29158"/>
    <lineage>
        <taxon>Eukaryota</taxon>
        <taxon>Metazoa</taxon>
        <taxon>Spiralia</taxon>
        <taxon>Lophotrochozoa</taxon>
        <taxon>Mollusca</taxon>
        <taxon>Bivalvia</taxon>
        <taxon>Autobranchia</taxon>
        <taxon>Pteriomorphia</taxon>
        <taxon>Mytilida</taxon>
        <taxon>Mytiloidea</taxon>
        <taxon>Mytilidae</taxon>
        <taxon>Mytilinae</taxon>
        <taxon>Mytilus</taxon>
    </lineage>
</organism>
<dbReference type="GO" id="GO:0003677">
    <property type="term" value="F:DNA binding"/>
    <property type="evidence" value="ECO:0007669"/>
    <property type="project" value="UniProtKB-KW"/>
</dbReference>
<comment type="similarity">
    <text evidence="1">Belongs to the helicase family. RecQ subfamily.</text>
</comment>
<dbReference type="GO" id="GO:0005737">
    <property type="term" value="C:cytoplasm"/>
    <property type="evidence" value="ECO:0007669"/>
    <property type="project" value="TreeGrafter"/>
</dbReference>
<evidence type="ECO:0000256" key="4">
    <source>
        <dbReference type="ARBA" id="ARBA00034617"/>
    </source>
</evidence>
<keyword evidence="9" id="KW-1185">Reference proteome</keyword>
<protein>
    <recommendedName>
        <fullName evidence="5">DNA 3'-5' helicase</fullName>
        <ecNumber evidence="5">5.6.2.4</ecNumber>
    </recommendedName>
    <alternativeName>
        <fullName evidence="6">DNA 3'-5' helicase Q1</fullName>
    </alternativeName>
</protein>
<reference evidence="8" key="1">
    <citation type="submission" date="2018-11" db="EMBL/GenBank/DDBJ databases">
        <authorList>
            <person name="Alioto T."/>
            <person name="Alioto T."/>
        </authorList>
    </citation>
    <scope>NUCLEOTIDE SEQUENCE</scope>
</reference>
<name>A0A8B6F2M5_MYTGA</name>
<evidence type="ECO:0000313" key="8">
    <source>
        <dbReference type="EMBL" id="VDI42666.1"/>
    </source>
</evidence>
<dbReference type="SMART" id="SM00490">
    <property type="entry name" value="HELICc"/>
    <property type="match status" value="1"/>
</dbReference>
<sequence length="82" mass="9521">MEKIFLNLRQYHSDYPETMKQHTVKDLCQKKPILRLVLATVDLGLGLNAPSFKRIIHCRPQTTLEKYMQEIGRAGRTGLFGY</sequence>
<dbReference type="GO" id="GO:0009378">
    <property type="term" value="F:four-way junction helicase activity"/>
    <property type="evidence" value="ECO:0007669"/>
    <property type="project" value="TreeGrafter"/>
</dbReference>
<dbReference type="PANTHER" id="PTHR13710">
    <property type="entry name" value="DNA HELICASE RECQ FAMILY MEMBER"/>
    <property type="match status" value="1"/>
</dbReference>
<feature type="domain" description="Helicase C-terminal" evidence="7">
    <location>
        <begin position="1"/>
        <end position="82"/>
    </location>
</feature>
<dbReference type="PROSITE" id="PS51194">
    <property type="entry name" value="HELICASE_CTER"/>
    <property type="match status" value="1"/>
</dbReference>
<dbReference type="Gene3D" id="3.40.50.300">
    <property type="entry name" value="P-loop containing nucleotide triphosphate hydrolases"/>
    <property type="match status" value="1"/>
</dbReference>
<dbReference type="SUPFAM" id="SSF52540">
    <property type="entry name" value="P-loop containing nucleoside triphosphate hydrolases"/>
    <property type="match status" value="1"/>
</dbReference>
<dbReference type="PANTHER" id="PTHR13710:SF105">
    <property type="entry name" value="ATP-DEPENDENT DNA HELICASE Q1"/>
    <property type="match status" value="1"/>
</dbReference>